<evidence type="ECO:0000259" key="1">
    <source>
        <dbReference type="Pfam" id="PF09967"/>
    </source>
</evidence>
<proteinExistence type="predicted"/>
<dbReference type="PANTHER" id="PTHR38730">
    <property type="entry name" value="SLL7028 PROTEIN"/>
    <property type="match status" value="1"/>
</dbReference>
<evidence type="ECO:0000313" key="4">
    <source>
        <dbReference type="Proteomes" id="UP001264519"/>
    </source>
</evidence>
<sequence length="416" mass="46630">MPERPSEADRRLKQTIQRRCEADRAILLTAQPFTAKLMMQLRLVAVVDDRLATAGTDGESLFVNAHFMAARSDADRRFILAHEVWHCALGHHRRQLGRELDRWNRACDHEVNALLRNELGHCPEDALYHRRYRGQSAEEIYAELGTNADRPERGRVLDEHQLQDLLSRPGDVQDPDFQPKPVEADAARAWQQRLVATAQQHQRQQGSLPGHIEALVKRLRRATVPWQTVLTRFLQRTQGGTRRWSPPSRRHVHRGLYLPSHRGQSLALAVAIDTSGSCQKRLPTFFAELRALLGAFDRVTLEVLEFDTRVTQRHILHDGQLHLLDRWTSRGGGGSDVRPVFSALAERPPQALVVLTDGMIAAPAKAPAFPVMWCLSPGGRAPVAWGGVPVAGSRHEACGMIGRSSLAVCRLLPPTE</sequence>
<dbReference type="EMBL" id="JARWAK010000015">
    <property type="protein sequence ID" value="MDR5868156.1"/>
    <property type="molecule type" value="Genomic_DNA"/>
</dbReference>
<reference evidence="3 4" key="1">
    <citation type="submission" date="2023-04" db="EMBL/GenBank/DDBJ databases">
        <title>A long-awaited taxogenomic arrangement of the family Halomonadaceae.</title>
        <authorList>
            <person name="De La Haba R."/>
            <person name="Chuvochina M."/>
            <person name="Wittouck S."/>
            <person name="Arahal D.R."/>
            <person name="Sanchez-Porro C."/>
            <person name="Hugenholtz P."/>
            <person name="Ventosa A."/>
        </authorList>
    </citation>
    <scope>NUCLEOTIDE SEQUENCE [LARGE SCALE GENOMIC DNA]</scope>
    <source>
        <strain evidence="3 4">DSM 23530</strain>
    </source>
</reference>
<dbReference type="InterPro" id="IPR025154">
    <property type="entry name" value="Put_metallopeptidase_dom"/>
</dbReference>
<dbReference type="Pfam" id="PF09967">
    <property type="entry name" value="DUF2201"/>
    <property type="match status" value="1"/>
</dbReference>
<evidence type="ECO:0000313" key="3">
    <source>
        <dbReference type="EMBL" id="MDR5868156.1"/>
    </source>
</evidence>
<organism evidence="3 4">
    <name type="scientific">Halomonas koreensis</name>
    <dbReference type="NCBI Taxonomy" id="245385"/>
    <lineage>
        <taxon>Bacteria</taxon>
        <taxon>Pseudomonadati</taxon>
        <taxon>Pseudomonadota</taxon>
        <taxon>Gammaproteobacteria</taxon>
        <taxon>Oceanospirillales</taxon>
        <taxon>Halomonadaceae</taxon>
        <taxon>Halomonas</taxon>
    </lineage>
</organism>
<dbReference type="InterPro" id="IPR018698">
    <property type="entry name" value="VWA-like_dom"/>
</dbReference>
<dbReference type="Pfam" id="PF13203">
    <property type="entry name" value="DUF2201_N"/>
    <property type="match status" value="1"/>
</dbReference>
<gene>
    <name evidence="3" type="ORF">QC818_15325</name>
</gene>
<evidence type="ECO:0000259" key="2">
    <source>
        <dbReference type="Pfam" id="PF13203"/>
    </source>
</evidence>
<dbReference type="PANTHER" id="PTHR38730:SF1">
    <property type="entry name" value="SLL7028 PROTEIN"/>
    <property type="match status" value="1"/>
</dbReference>
<keyword evidence="4" id="KW-1185">Reference proteome</keyword>
<dbReference type="Proteomes" id="UP001264519">
    <property type="component" value="Unassembled WGS sequence"/>
</dbReference>
<name>A0ABU1G617_9GAMM</name>
<comment type="caution">
    <text evidence="3">The sequence shown here is derived from an EMBL/GenBank/DDBJ whole genome shotgun (WGS) entry which is preliminary data.</text>
</comment>
<feature type="domain" description="VWA-like" evidence="1">
    <location>
        <begin position="268"/>
        <end position="387"/>
    </location>
</feature>
<accession>A0ABU1G617</accession>
<protein>
    <submittedName>
        <fullName evidence="3">VWA-like domain-containing protein</fullName>
    </submittedName>
</protein>
<dbReference type="RefSeq" id="WP_309653733.1">
    <property type="nucleotide sequence ID" value="NZ_JARWAK010000015.1"/>
</dbReference>
<feature type="domain" description="Putative metallopeptidase" evidence="2">
    <location>
        <begin position="18"/>
        <end position="261"/>
    </location>
</feature>